<feature type="region of interest" description="Disordered" evidence="5">
    <location>
        <begin position="119"/>
        <end position="153"/>
    </location>
</feature>
<dbReference type="GO" id="GO:0005615">
    <property type="term" value="C:extracellular space"/>
    <property type="evidence" value="ECO:0007669"/>
    <property type="project" value="TreeGrafter"/>
</dbReference>
<dbReference type="PROSITE" id="PS51132">
    <property type="entry name" value="OLF"/>
    <property type="match status" value="1"/>
</dbReference>
<keyword evidence="2" id="KW-0964">Secreted</keyword>
<dbReference type="Pfam" id="PF02191">
    <property type="entry name" value="OLF"/>
    <property type="match status" value="1"/>
</dbReference>
<evidence type="ECO:0000256" key="4">
    <source>
        <dbReference type="PROSITE-ProRule" id="PRU00446"/>
    </source>
</evidence>
<keyword evidence="6" id="KW-1133">Transmembrane helix</keyword>
<evidence type="ECO:0000256" key="5">
    <source>
        <dbReference type="SAM" id="MobiDB-lite"/>
    </source>
</evidence>
<evidence type="ECO:0000256" key="1">
    <source>
        <dbReference type="ARBA" id="ARBA00004613"/>
    </source>
</evidence>
<dbReference type="SMART" id="SM00284">
    <property type="entry name" value="OLF"/>
    <property type="match status" value="1"/>
</dbReference>
<dbReference type="InterPro" id="IPR050605">
    <property type="entry name" value="Olfactomedin-like_domain"/>
</dbReference>
<proteinExistence type="predicted"/>
<dbReference type="AlphaFoldDB" id="A0A915D7X0"/>
<sequence length="582" mass="66044">MQELTDKTLAKTGFQRPHVKWLITAQVVNAVFIVLLYGYAYIRLHALEQELEVKQLGALKEQASRNIYNESARKMSKRQVVLDNSKDETNQWTGETIIPKNVFERSCGRVHGYCADKDKKLRGYQGPPGPKGPPGAHGQPGKRGPMGKVGPTGLVGDIGEEGPPGKDGRCNCSFLPDLYVQRIAIPVPVVVVKEVEVTKLVPFEPTPPGFAPLPNWSPGMPADRSHTRLLSPKVTSAGPAKPFAWTRPSRRKTTTAIPGPVPPPIEVKTTTPSSQLNESTVSMPSTPEPYTGLPTLGYNVRECRLNAVGIPVLHAESQFGRVGSWFRDTSLTPYNERWSHKRWVTDDWASPVLYEYETERELMNKKQNIKYYVDFLASGTGSMIYNGSYFYHRHGSNILVKYDLATAEQFQSDQLGEIAALDCVRKHDHTFEKCNDTERDPWLYDRAHNYVDFSMDENGLWVIYTRADSPHLLVSKIETDFYVVQTWELDVNGTELADAFVMCGVLYGLESSDERDTYISYAFDLYRNESFYVDIPWYNPYRGLTMLHYNPTDRRLYFFDSGKLLSVNVRMDEEYEEDEPSE</sequence>
<evidence type="ECO:0000313" key="9">
    <source>
        <dbReference type="WBParaSite" id="jg16672"/>
    </source>
</evidence>
<reference evidence="9" key="1">
    <citation type="submission" date="2022-11" db="UniProtKB">
        <authorList>
            <consortium name="WormBaseParasite"/>
        </authorList>
    </citation>
    <scope>IDENTIFICATION</scope>
</reference>
<comment type="subcellular location">
    <subcellularLocation>
        <location evidence="1">Secreted</location>
    </subcellularLocation>
</comment>
<keyword evidence="8" id="KW-1185">Reference proteome</keyword>
<keyword evidence="6" id="KW-0812">Transmembrane</keyword>
<dbReference type="InterPro" id="IPR003112">
    <property type="entry name" value="Olfac-like_dom"/>
</dbReference>
<feature type="compositionally biased region" description="Polar residues" evidence="5">
    <location>
        <begin position="268"/>
        <end position="285"/>
    </location>
</feature>
<name>A0A915D7X0_9BILA</name>
<feature type="transmembrane region" description="Helical" evidence="6">
    <location>
        <begin position="21"/>
        <end position="42"/>
    </location>
</feature>
<organism evidence="8 9">
    <name type="scientific">Ditylenchus dipsaci</name>
    <dbReference type="NCBI Taxonomy" id="166011"/>
    <lineage>
        <taxon>Eukaryota</taxon>
        <taxon>Metazoa</taxon>
        <taxon>Ecdysozoa</taxon>
        <taxon>Nematoda</taxon>
        <taxon>Chromadorea</taxon>
        <taxon>Rhabditida</taxon>
        <taxon>Tylenchina</taxon>
        <taxon>Tylenchomorpha</taxon>
        <taxon>Sphaerularioidea</taxon>
        <taxon>Anguinidae</taxon>
        <taxon>Anguininae</taxon>
        <taxon>Ditylenchus</taxon>
    </lineage>
</organism>
<comment type="caution">
    <text evidence="4">Lacks conserved residue(s) required for the propagation of feature annotation.</text>
</comment>
<dbReference type="Pfam" id="PF01391">
    <property type="entry name" value="Collagen"/>
    <property type="match status" value="1"/>
</dbReference>
<dbReference type="InterPro" id="IPR008160">
    <property type="entry name" value="Collagen"/>
</dbReference>
<evidence type="ECO:0000256" key="3">
    <source>
        <dbReference type="ARBA" id="ARBA00022737"/>
    </source>
</evidence>
<evidence type="ECO:0000259" key="7">
    <source>
        <dbReference type="PROSITE" id="PS51132"/>
    </source>
</evidence>
<feature type="domain" description="Olfactomedin-like" evidence="7">
    <location>
        <begin position="302"/>
        <end position="573"/>
    </location>
</feature>
<evidence type="ECO:0000313" key="8">
    <source>
        <dbReference type="Proteomes" id="UP000887574"/>
    </source>
</evidence>
<keyword evidence="6" id="KW-0472">Membrane</keyword>
<feature type="region of interest" description="Disordered" evidence="5">
    <location>
        <begin position="232"/>
        <end position="288"/>
    </location>
</feature>
<dbReference type="Proteomes" id="UP000887574">
    <property type="component" value="Unplaced"/>
</dbReference>
<keyword evidence="3" id="KW-0677">Repeat</keyword>
<evidence type="ECO:0000256" key="2">
    <source>
        <dbReference type="ARBA" id="ARBA00022525"/>
    </source>
</evidence>
<dbReference type="PANTHER" id="PTHR23192">
    <property type="entry name" value="OLFACTOMEDIN-RELATED"/>
    <property type="match status" value="1"/>
</dbReference>
<protein>
    <submittedName>
        <fullName evidence="9">Olfactomedin-like domain-containing protein</fullName>
    </submittedName>
</protein>
<evidence type="ECO:0000256" key="6">
    <source>
        <dbReference type="SAM" id="Phobius"/>
    </source>
</evidence>
<dbReference type="GO" id="GO:0007165">
    <property type="term" value="P:signal transduction"/>
    <property type="evidence" value="ECO:0007669"/>
    <property type="project" value="TreeGrafter"/>
</dbReference>
<dbReference type="PANTHER" id="PTHR23192:SF83">
    <property type="entry name" value="OLFACTOMEDIN-LIKE DOMAIN-CONTAINING PROTEIN"/>
    <property type="match status" value="1"/>
</dbReference>
<dbReference type="WBParaSite" id="jg16672">
    <property type="protein sequence ID" value="jg16672"/>
    <property type="gene ID" value="jg16672"/>
</dbReference>
<accession>A0A915D7X0</accession>